<comment type="caution">
    <text evidence="2">The sequence shown here is derived from an EMBL/GenBank/DDBJ whole genome shotgun (WGS) entry which is preliminary data.</text>
</comment>
<sequence>MSQQVLSRGVRRETHSPRTVAAVIVLVVLGAAAVFVGIEIVRWFAGLGPLLVAPGDGLRALTELPDAEPQGAVVAGGAVAAIAGLVLVGLAVGPGRRPRHAMSGHPIAVVCDNGVLASAVAEQLRRALDLAPGAVVVGVGSRSIDVTVRPAPGETIEKDRVRDLAAEEVARYDLSPGLKVHARIAKPADEEGRER</sequence>
<dbReference type="AlphaFoldDB" id="A0A147EP04"/>
<protein>
    <recommendedName>
        <fullName evidence="4">DNA/RNA endonuclease G, NUC1</fullName>
    </recommendedName>
</protein>
<organism evidence="2 3">
    <name type="scientific">Leucobacter chromiiresistens</name>
    <dbReference type="NCBI Taxonomy" id="1079994"/>
    <lineage>
        <taxon>Bacteria</taxon>
        <taxon>Bacillati</taxon>
        <taxon>Actinomycetota</taxon>
        <taxon>Actinomycetes</taxon>
        <taxon>Micrococcales</taxon>
        <taxon>Microbacteriaceae</taxon>
        <taxon>Leucobacter</taxon>
    </lineage>
</organism>
<keyword evidence="1" id="KW-0472">Membrane</keyword>
<keyword evidence="1" id="KW-1133">Transmembrane helix</keyword>
<evidence type="ECO:0008006" key="4">
    <source>
        <dbReference type="Google" id="ProtNLM"/>
    </source>
</evidence>
<evidence type="ECO:0000313" key="3">
    <source>
        <dbReference type="Proteomes" id="UP000070810"/>
    </source>
</evidence>
<feature type="transmembrane region" description="Helical" evidence="1">
    <location>
        <begin position="71"/>
        <end position="92"/>
    </location>
</feature>
<dbReference type="PATRIC" id="fig|1079994.3.peg.1363"/>
<keyword evidence="3" id="KW-1185">Reference proteome</keyword>
<name>A0A147EP04_9MICO</name>
<dbReference type="RefSeq" id="WP_058593733.1">
    <property type="nucleotide sequence ID" value="NZ_LDRK01000028.1"/>
</dbReference>
<dbReference type="Proteomes" id="UP000070810">
    <property type="component" value="Unassembled WGS sequence"/>
</dbReference>
<accession>A0A147EP04</accession>
<keyword evidence="1" id="KW-0812">Transmembrane</keyword>
<dbReference type="EMBL" id="LDRK01000028">
    <property type="protein sequence ID" value="KTR86112.1"/>
    <property type="molecule type" value="Genomic_DNA"/>
</dbReference>
<proteinExistence type="predicted"/>
<dbReference type="OrthoDB" id="5126451at2"/>
<gene>
    <name evidence="2" type="ORF">NS354_06355</name>
</gene>
<evidence type="ECO:0000256" key="1">
    <source>
        <dbReference type="SAM" id="Phobius"/>
    </source>
</evidence>
<feature type="transmembrane region" description="Helical" evidence="1">
    <location>
        <begin position="20"/>
        <end position="45"/>
    </location>
</feature>
<evidence type="ECO:0000313" key="2">
    <source>
        <dbReference type="EMBL" id="KTR86112.1"/>
    </source>
</evidence>
<reference evidence="2 3" key="1">
    <citation type="journal article" date="2016" name="Front. Microbiol.">
        <title>Genomic Resource of Rice Seed Associated Bacteria.</title>
        <authorList>
            <person name="Midha S."/>
            <person name="Bansal K."/>
            <person name="Sharma S."/>
            <person name="Kumar N."/>
            <person name="Patil P.P."/>
            <person name="Chaudhry V."/>
            <person name="Patil P.B."/>
        </authorList>
    </citation>
    <scope>NUCLEOTIDE SEQUENCE [LARGE SCALE GENOMIC DNA]</scope>
    <source>
        <strain evidence="2 3">NS354</strain>
    </source>
</reference>